<evidence type="ECO:0000313" key="2">
    <source>
        <dbReference type="Proteomes" id="UP000625527"/>
    </source>
</evidence>
<name>A0ABR9MSW5_9MICO</name>
<evidence type="ECO:0008006" key="3">
    <source>
        <dbReference type="Google" id="ProtNLM"/>
    </source>
</evidence>
<protein>
    <recommendedName>
        <fullName evidence="3">Transcriptional regulator</fullName>
    </recommendedName>
</protein>
<dbReference type="EMBL" id="JADAQT010000024">
    <property type="protein sequence ID" value="MBE1874475.1"/>
    <property type="molecule type" value="Genomic_DNA"/>
</dbReference>
<dbReference type="RefSeq" id="WP_192861044.1">
    <property type="nucleotide sequence ID" value="NZ_JADAQT010000024.1"/>
</dbReference>
<dbReference type="Proteomes" id="UP000625527">
    <property type="component" value="Unassembled WGS sequence"/>
</dbReference>
<evidence type="ECO:0000313" key="1">
    <source>
        <dbReference type="EMBL" id="MBE1874475.1"/>
    </source>
</evidence>
<proteinExistence type="predicted"/>
<gene>
    <name evidence="1" type="ORF">IHE71_01985</name>
</gene>
<accession>A0ABR9MSW5</accession>
<keyword evidence="2" id="KW-1185">Reference proteome</keyword>
<comment type="caution">
    <text evidence="1">The sequence shown here is derived from an EMBL/GenBank/DDBJ whole genome shotgun (WGS) entry which is preliminary data.</text>
</comment>
<organism evidence="1 2">
    <name type="scientific">Myceligenerans pegani</name>
    <dbReference type="NCBI Taxonomy" id="2776917"/>
    <lineage>
        <taxon>Bacteria</taxon>
        <taxon>Bacillati</taxon>
        <taxon>Actinomycetota</taxon>
        <taxon>Actinomycetes</taxon>
        <taxon>Micrococcales</taxon>
        <taxon>Promicromonosporaceae</taxon>
        <taxon>Myceligenerans</taxon>
    </lineage>
</organism>
<sequence length="487" mass="52249">MARSEKAGRDAFRAALLESGKSWPQIAVAMGERYRVRPRTAWRLALDLTLWQVVQRYLEVNPGAKLDSSRVSRWESWPIGSGGTRPRVEHIMGLARAFGHGCTVRDLIDDADLARYTPAERQVLEAATLDPPVLGNGLARRARSPQLGVASETVRAAAAQAARESWDHLASIAIAIDPIGMEMLHDQVRDLSRAYTSTTPVIVLEQARRTRNLAIQMLDQTKVPAQQMDLYLAAGMSCALLASSSFDLGQSTAATAQTRAALRYADLSGHSGLRAWSNGFAGLLAYWDGRPGEAVEAIEAALPHAPGGAATARLQAIRARAWALQGEQRQVTRALGAADEALGSGATEELHDEFGGEFGWDQHRHDMCAGTALVQAGDPQAAAERLAVIVDTDGSRVADRARVDLASARLADRDLSGAIDALSPVWSTPVDQRRFGLTSRLDGLAATLVDSTWTDHAPAGNLRDQIVTFNEEAAAHRATLAGLPGAE</sequence>
<reference evidence="1 2" key="1">
    <citation type="submission" date="2020-10" db="EMBL/GenBank/DDBJ databases">
        <title>Myceligenerans pegani sp. nov., an endophytic actinomycete isolated from Peganum harmala L. in Xinjiang, China.</title>
        <authorList>
            <person name="Xin L."/>
        </authorList>
    </citation>
    <scope>NUCLEOTIDE SEQUENCE [LARGE SCALE GENOMIC DNA]</scope>
    <source>
        <strain evidence="1 2">TRM65318</strain>
    </source>
</reference>